<dbReference type="InterPro" id="IPR001839">
    <property type="entry name" value="TGF-b_C"/>
</dbReference>
<dbReference type="InterPro" id="IPR015615">
    <property type="entry name" value="TGF-beta-rel"/>
</dbReference>
<dbReference type="Proteomes" id="UP000261520">
    <property type="component" value="Unplaced"/>
</dbReference>
<evidence type="ECO:0000256" key="11">
    <source>
        <dbReference type="RuleBase" id="RU000354"/>
    </source>
</evidence>
<reference evidence="15" key="1">
    <citation type="submission" date="2025-08" db="UniProtKB">
        <authorList>
            <consortium name="Ensembl"/>
        </authorList>
    </citation>
    <scope>IDENTIFICATION</scope>
</reference>
<accession>A0A3B4AND7</accession>
<dbReference type="GO" id="GO:0005615">
    <property type="term" value="C:extracellular space"/>
    <property type="evidence" value="ECO:0007669"/>
    <property type="project" value="UniProtKB-KW"/>
</dbReference>
<evidence type="ECO:0000256" key="8">
    <source>
        <dbReference type="ARBA" id="ARBA00023030"/>
    </source>
</evidence>
<reference evidence="15" key="2">
    <citation type="submission" date="2025-09" db="UniProtKB">
        <authorList>
            <consortium name="Ensembl"/>
        </authorList>
    </citation>
    <scope>IDENTIFICATION</scope>
</reference>
<dbReference type="InterPro" id="IPR017948">
    <property type="entry name" value="TGFb_CS"/>
</dbReference>
<evidence type="ECO:0000256" key="1">
    <source>
        <dbReference type="ARBA" id="ARBA00004613"/>
    </source>
</evidence>
<dbReference type="Gene3D" id="2.160.20.80">
    <property type="entry name" value="E3 ubiquitin-protein ligase SopA"/>
    <property type="match status" value="1"/>
</dbReference>
<sequence length="446" mass="49681">MASCCRLALLLFYAWSHSGSCANLRADHRRRLDVKHGAKDLSGAHLSGAHLSGAHLSGAHLSGAHLSGAHLSVPDTLTEHMHTLYAKYARAGYTFKDGNTVRSFKAHWGFLGGRQVLTFNLTSLTLSEAVLSATLHFYTGHLPRTRRQVPLDVWSFGSDHVHALDHTHALGHVRFDVWAGREGVWQWRDITSAVNQAKGRGQLLVGVELSSHRPPPYPPYILVFANDSAISDPDSLQRHHLPTADNAAHRHNSTKTPPPRHRRSVNLLSPLHNNELPEGDYPRQELPEGDYPRDYPRQEQPMTKPARRAKKKSSASGTQKGALLQFDERTLKKARRKWAEPRSCARRHLKVDFADIGWNDWIISPKSYDAFYCAGTCHFPMAKALKPSNHATIQSIVRAVGVVPGIPEPCCVPEKMSALSILFFDEQANVVLKVYPNMSVETCACR</sequence>
<evidence type="ECO:0000313" key="16">
    <source>
        <dbReference type="Proteomes" id="UP000261520"/>
    </source>
</evidence>
<keyword evidence="7 13" id="KW-0732">Signal</keyword>
<dbReference type="Pfam" id="PF00805">
    <property type="entry name" value="Pentapeptide"/>
    <property type="match status" value="1"/>
</dbReference>
<feature type="compositionally biased region" description="Basic and acidic residues" evidence="12">
    <location>
        <begin position="280"/>
        <end position="297"/>
    </location>
</feature>
<protein>
    <recommendedName>
        <fullName evidence="3">Bone morphogenetic protein 3</fullName>
    </recommendedName>
</protein>
<dbReference type="Ensembl" id="ENSPMGT00000019927.1">
    <property type="protein sequence ID" value="ENSPMGP00000018682.1"/>
    <property type="gene ID" value="ENSPMGG00000015234.1"/>
</dbReference>
<dbReference type="Gene3D" id="2.10.90.10">
    <property type="entry name" value="Cystine-knot cytokines"/>
    <property type="match status" value="1"/>
</dbReference>
<evidence type="ECO:0000256" key="5">
    <source>
        <dbReference type="ARBA" id="ARBA00022525"/>
    </source>
</evidence>
<evidence type="ECO:0000256" key="13">
    <source>
        <dbReference type="SAM" id="SignalP"/>
    </source>
</evidence>
<keyword evidence="10" id="KW-0325">Glycoprotein</keyword>
<dbReference type="GO" id="GO:0005125">
    <property type="term" value="F:cytokine activity"/>
    <property type="evidence" value="ECO:0007669"/>
    <property type="project" value="UniProtKB-KW"/>
</dbReference>
<dbReference type="SMART" id="SM00204">
    <property type="entry name" value="TGFB"/>
    <property type="match status" value="1"/>
</dbReference>
<keyword evidence="5" id="KW-0964">Secreted</keyword>
<dbReference type="PANTHER" id="PTHR11848:SF144">
    <property type="entry name" value="BONE MORPHOGENETIC PROTEIN 3"/>
    <property type="match status" value="1"/>
</dbReference>
<dbReference type="SUPFAM" id="SSF57501">
    <property type="entry name" value="Cystine-knot cytokines"/>
    <property type="match status" value="1"/>
</dbReference>
<dbReference type="PROSITE" id="PS00250">
    <property type="entry name" value="TGF_BETA_1"/>
    <property type="match status" value="1"/>
</dbReference>
<dbReference type="GO" id="GO:0008083">
    <property type="term" value="F:growth factor activity"/>
    <property type="evidence" value="ECO:0007669"/>
    <property type="project" value="UniProtKB-KW"/>
</dbReference>
<dbReference type="InterPro" id="IPR029034">
    <property type="entry name" value="Cystine-knot_cytokine"/>
</dbReference>
<comment type="subcellular location">
    <subcellularLocation>
        <location evidence="1">Secreted</location>
    </subcellularLocation>
</comment>
<dbReference type="SUPFAM" id="SSF141571">
    <property type="entry name" value="Pentapeptide repeat-like"/>
    <property type="match status" value="1"/>
</dbReference>
<dbReference type="CDD" id="cd19393">
    <property type="entry name" value="TGF_beta_BMP3"/>
    <property type="match status" value="1"/>
</dbReference>
<keyword evidence="16" id="KW-1185">Reference proteome</keyword>
<evidence type="ECO:0000256" key="7">
    <source>
        <dbReference type="ARBA" id="ARBA00022729"/>
    </source>
</evidence>
<evidence type="ECO:0000256" key="3">
    <source>
        <dbReference type="ARBA" id="ARBA00013361"/>
    </source>
</evidence>
<keyword evidence="9" id="KW-1015">Disulfide bond</keyword>
<evidence type="ECO:0000259" key="14">
    <source>
        <dbReference type="PROSITE" id="PS51362"/>
    </source>
</evidence>
<feature type="region of interest" description="Disordered" evidence="12">
    <location>
        <begin position="233"/>
        <end position="320"/>
    </location>
</feature>
<evidence type="ECO:0000256" key="6">
    <source>
        <dbReference type="ARBA" id="ARBA00022685"/>
    </source>
</evidence>
<feature type="signal peptide" evidence="13">
    <location>
        <begin position="1"/>
        <end position="21"/>
    </location>
</feature>
<evidence type="ECO:0000256" key="2">
    <source>
        <dbReference type="ARBA" id="ARBA00006656"/>
    </source>
</evidence>
<dbReference type="InterPro" id="IPR001646">
    <property type="entry name" value="5peptide_repeat"/>
</dbReference>
<evidence type="ECO:0000256" key="4">
    <source>
        <dbReference type="ARBA" id="ARBA00022514"/>
    </source>
</evidence>
<comment type="similarity">
    <text evidence="2 11">Belongs to the TGF-beta family.</text>
</comment>
<feature type="domain" description="TGF-beta family profile" evidence="14">
    <location>
        <begin position="335"/>
        <end position="446"/>
    </location>
</feature>
<organism evidence="15 16">
    <name type="scientific">Periophthalmus magnuspinnatus</name>
    <dbReference type="NCBI Taxonomy" id="409849"/>
    <lineage>
        <taxon>Eukaryota</taxon>
        <taxon>Metazoa</taxon>
        <taxon>Chordata</taxon>
        <taxon>Craniata</taxon>
        <taxon>Vertebrata</taxon>
        <taxon>Euteleostomi</taxon>
        <taxon>Actinopterygii</taxon>
        <taxon>Neopterygii</taxon>
        <taxon>Teleostei</taxon>
        <taxon>Neoteleostei</taxon>
        <taxon>Acanthomorphata</taxon>
        <taxon>Gobiaria</taxon>
        <taxon>Gobiiformes</taxon>
        <taxon>Gobioidei</taxon>
        <taxon>Gobiidae</taxon>
        <taxon>Oxudercinae</taxon>
        <taxon>Periophthalmus</taxon>
    </lineage>
</organism>
<keyword evidence="8 11" id="KW-0339">Growth factor</keyword>
<feature type="chain" id="PRO_5017383240" description="Bone morphogenetic protein 3" evidence="13">
    <location>
        <begin position="22"/>
        <end position="446"/>
    </location>
</feature>
<evidence type="ECO:0000256" key="9">
    <source>
        <dbReference type="ARBA" id="ARBA00023157"/>
    </source>
</evidence>
<dbReference type="Pfam" id="PF00019">
    <property type="entry name" value="TGF_beta"/>
    <property type="match status" value="1"/>
</dbReference>
<proteinExistence type="inferred from homology"/>
<dbReference type="PROSITE" id="PS51362">
    <property type="entry name" value="TGF_BETA_2"/>
    <property type="match status" value="1"/>
</dbReference>
<keyword evidence="4" id="KW-0202">Cytokine</keyword>
<dbReference type="AlphaFoldDB" id="A0A3B4AND7"/>
<dbReference type="PANTHER" id="PTHR11848">
    <property type="entry name" value="TGF-BETA FAMILY"/>
    <property type="match status" value="1"/>
</dbReference>
<evidence type="ECO:0000256" key="12">
    <source>
        <dbReference type="SAM" id="MobiDB-lite"/>
    </source>
</evidence>
<keyword evidence="6" id="KW-0165">Cleavage on pair of basic residues</keyword>
<dbReference type="STRING" id="409849.ENSPMGP00000018682"/>
<evidence type="ECO:0000313" key="15">
    <source>
        <dbReference type="Ensembl" id="ENSPMGP00000018682.1"/>
    </source>
</evidence>
<feature type="compositionally biased region" description="Basic residues" evidence="12">
    <location>
        <begin position="249"/>
        <end position="264"/>
    </location>
</feature>
<name>A0A3B4AND7_9GOBI</name>
<dbReference type="FunFam" id="2.10.90.10:FF:000008">
    <property type="entry name" value="Bone morphogenetic protein 3"/>
    <property type="match status" value="1"/>
</dbReference>
<evidence type="ECO:0000256" key="10">
    <source>
        <dbReference type="ARBA" id="ARBA00023180"/>
    </source>
</evidence>